<comment type="caution">
    <text evidence="2">The sequence shown here is derived from an EMBL/GenBank/DDBJ whole genome shotgun (WGS) entry which is preliminary data.</text>
</comment>
<evidence type="ECO:0000313" key="2">
    <source>
        <dbReference type="EMBL" id="KAA1053164.1"/>
    </source>
</evidence>
<dbReference type="AlphaFoldDB" id="A0A5B0KQV8"/>
<keyword evidence="1" id="KW-0812">Transmembrane</keyword>
<keyword evidence="1" id="KW-1133">Transmembrane helix</keyword>
<reference evidence="2 3" key="1">
    <citation type="submission" date="2019-07" db="EMBL/GenBank/DDBJ databases">
        <title>Genome sequencing of the stress-tolerant strain Azospirillum brasilense Az19.</title>
        <authorList>
            <person name="Maroniche G.A."/>
            <person name="Garcia J.E."/>
            <person name="Pagnussat L."/>
            <person name="Amenta M."/>
            <person name="Creus C.M."/>
        </authorList>
    </citation>
    <scope>NUCLEOTIDE SEQUENCE [LARGE SCALE GENOMIC DNA]</scope>
    <source>
        <strain evidence="2 3">Az19</strain>
    </source>
</reference>
<dbReference type="RefSeq" id="WP_149651326.1">
    <property type="nucleotide sequence ID" value="NZ_VEWN01000017.1"/>
</dbReference>
<organism evidence="2 3">
    <name type="scientific">Azospirillum argentinense</name>
    <dbReference type="NCBI Taxonomy" id="2970906"/>
    <lineage>
        <taxon>Bacteria</taxon>
        <taxon>Pseudomonadati</taxon>
        <taxon>Pseudomonadota</taxon>
        <taxon>Alphaproteobacteria</taxon>
        <taxon>Rhodospirillales</taxon>
        <taxon>Azospirillaceae</taxon>
        <taxon>Azospirillum</taxon>
    </lineage>
</organism>
<sequence>MTITPKRLADAAGRLAEAAGAVVGEQRAVLEFTGRFATPEDLEEWRALCHGAAAIGCSIAVRDTFDSFVDVSALNAADAEGQEFYIRVTKPTLDGVSCFFTADGFDRFLAMQVGVSGICAVAGDVVPFSSTALDVVEWNDLPAPTELIEHRHWDQPRKFVRDLAGDLVPASLAAWLPRKLPDGTCPAFECWRRTSASHLLMSLPNEAWRQDGEAWVAVKGPRTVKIPVGNFGAFPLDDAYAALVRAAEWVYGTQTDAEIKHTLLSNELARDWPDSAPWAETVARRLDAALTHAQDAYRLHVQGTSKDTLKSLGDLRKALNDETDKVAAQTRELISGLWKDFAVAVAALGFRYATFSGTTATPTWANTLMIGTGLFLAFSFGITVNTNRRIHKVAAASRTKWRERLYSFLGEQDFEDMAAQPIRDVMSAYRSTRFWVGLAYAVVVFVLVGVGLDGLGMLQPMGPWATAVIRFLFPP</sequence>
<dbReference type="Proteomes" id="UP000325333">
    <property type="component" value="Unassembled WGS sequence"/>
</dbReference>
<feature type="transmembrane region" description="Helical" evidence="1">
    <location>
        <begin position="364"/>
        <end position="384"/>
    </location>
</feature>
<evidence type="ECO:0000256" key="1">
    <source>
        <dbReference type="SAM" id="Phobius"/>
    </source>
</evidence>
<dbReference type="EMBL" id="VEWN01000017">
    <property type="protein sequence ID" value="KAA1053164.1"/>
    <property type="molecule type" value="Genomic_DNA"/>
</dbReference>
<feature type="transmembrane region" description="Helical" evidence="1">
    <location>
        <begin position="434"/>
        <end position="452"/>
    </location>
</feature>
<evidence type="ECO:0000313" key="3">
    <source>
        <dbReference type="Proteomes" id="UP000325333"/>
    </source>
</evidence>
<keyword evidence="1" id="KW-0472">Membrane</keyword>
<protein>
    <submittedName>
        <fullName evidence="2">Uncharacterized protein</fullName>
    </submittedName>
</protein>
<proteinExistence type="predicted"/>
<gene>
    <name evidence="2" type="ORF">FH063_003083</name>
</gene>
<accession>A0A5B0KQV8</accession>
<name>A0A5B0KQV8_9PROT</name>